<reference evidence="7 8" key="1">
    <citation type="submission" date="2014-04" db="EMBL/GenBank/DDBJ databases">
        <authorList>
            <consortium name="DOE Joint Genome Institute"/>
            <person name="Kuo A."/>
            <person name="Kohler A."/>
            <person name="Nagy L.G."/>
            <person name="Floudas D."/>
            <person name="Copeland A."/>
            <person name="Barry K.W."/>
            <person name="Cichocki N."/>
            <person name="Veneault-Fourrey C."/>
            <person name="LaButti K."/>
            <person name="Lindquist E.A."/>
            <person name="Lipzen A."/>
            <person name="Lundell T."/>
            <person name="Morin E."/>
            <person name="Murat C."/>
            <person name="Sun H."/>
            <person name="Tunlid A."/>
            <person name="Henrissat B."/>
            <person name="Grigoriev I.V."/>
            <person name="Hibbett D.S."/>
            <person name="Martin F."/>
            <person name="Nordberg H.P."/>
            <person name="Cantor M.N."/>
            <person name="Hua S.X."/>
        </authorList>
    </citation>
    <scope>NUCLEOTIDE SEQUENCE [LARGE SCALE GENOMIC DNA]</scope>
    <source>
        <strain evidence="7 8">LaAM-08-1</strain>
    </source>
</reference>
<dbReference type="InterPro" id="IPR008949">
    <property type="entry name" value="Isoprenoid_synthase_dom_sf"/>
</dbReference>
<evidence type="ECO:0000256" key="2">
    <source>
        <dbReference type="ARBA" id="ARBA00006333"/>
    </source>
</evidence>
<dbReference type="Proteomes" id="UP000054477">
    <property type="component" value="Unassembled WGS sequence"/>
</dbReference>
<evidence type="ECO:0000313" key="8">
    <source>
        <dbReference type="Proteomes" id="UP000054477"/>
    </source>
</evidence>
<dbReference type="GO" id="GO:0010333">
    <property type="term" value="F:terpene synthase activity"/>
    <property type="evidence" value="ECO:0007669"/>
    <property type="project" value="InterPro"/>
</dbReference>
<dbReference type="Pfam" id="PF19086">
    <property type="entry name" value="Terpene_syn_C_2"/>
    <property type="match status" value="1"/>
</dbReference>
<dbReference type="EMBL" id="KN838569">
    <property type="protein sequence ID" value="KIK04496.1"/>
    <property type="molecule type" value="Genomic_DNA"/>
</dbReference>
<evidence type="ECO:0000256" key="4">
    <source>
        <dbReference type="ARBA" id="ARBA00022842"/>
    </source>
</evidence>
<sequence>MSLANSFQVIDLIALTDDFDLHTNNSCRFASESSQKWLSHLTDTDDGTLVLSPCELSGLTSMKMGLLAALCFPRCDAPQLRVLTDFLTLLFISNARVFSSDQDTPWRPMTTTPENSNGIDILASHTLFKHIVPQITRAFQTSSIISPTWLTRFTHSTAAFRNAQLKVNHDHTPSLDEYIHLRRDICGARILLLLSELLEISSVPEEKDNSHIETLTQATIDIYAWSLDICAYQIDQSHGCKYNLVAVLMQHKSLSIQGAVNLAGAMLKDAVTSFRTAESHLLSPKPESYLSTGLLPSPLAWILGTIYPAPEDQQDEEGGEKERKEVERYVRGLRSLIAGTVNWVYETEIYFGKKGEEVRTFGWVFLNSNSKS</sequence>
<dbReference type="PANTHER" id="PTHR35201">
    <property type="entry name" value="TERPENE SYNTHASE"/>
    <property type="match status" value="1"/>
</dbReference>
<evidence type="ECO:0000256" key="5">
    <source>
        <dbReference type="ARBA" id="ARBA00023239"/>
    </source>
</evidence>
<comment type="cofactor">
    <cofactor evidence="1 6">
        <name>Mg(2+)</name>
        <dbReference type="ChEBI" id="CHEBI:18420"/>
    </cofactor>
</comment>
<dbReference type="SUPFAM" id="SSF48576">
    <property type="entry name" value="Terpenoid synthases"/>
    <property type="match status" value="1"/>
</dbReference>
<dbReference type="AlphaFoldDB" id="A0A0C9XHU2"/>
<organism evidence="7 8">
    <name type="scientific">Laccaria amethystina LaAM-08-1</name>
    <dbReference type="NCBI Taxonomy" id="1095629"/>
    <lineage>
        <taxon>Eukaryota</taxon>
        <taxon>Fungi</taxon>
        <taxon>Dikarya</taxon>
        <taxon>Basidiomycota</taxon>
        <taxon>Agaricomycotina</taxon>
        <taxon>Agaricomycetes</taxon>
        <taxon>Agaricomycetidae</taxon>
        <taxon>Agaricales</taxon>
        <taxon>Agaricineae</taxon>
        <taxon>Hydnangiaceae</taxon>
        <taxon>Laccaria</taxon>
    </lineage>
</organism>
<keyword evidence="8" id="KW-1185">Reference proteome</keyword>
<keyword evidence="4 6" id="KW-0460">Magnesium</keyword>
<evidence type="ECO:0000313" key="7">
    <source>
        <dbReference type="EMBL" id="KIK04496.1"/>
    </source>
</evidence>
<keyword evidence="3 6" id="KW-0479">Metal-binding</keyword>
<dbReference type="Gene3D" id="1.10.600.10">
    <property type="entry name" value="Farnesyl Diphosphate Synthase"/>
    <property type="match status" value="1"/>
</dbReference>
<keyword evidence="5 6" id="KW-0456">Lyase</keyword>
<dbReference type="InterPro" id="IPR034686">
    <property type="entry name" value="Terpene_cyclase-like_2"/>
</dbReference>
<evidence type="ECO:0000256" key="6">
    <source>
        <dbReference type="RuleBase" id="RU366034"/>
    </source>
</evidence>
<gene>
    <name evidence="7" type="ORF">K443DRAFT_675955</name>
</gene>
<comment type="similarity">
    <text evidence="2 6">Belongs to the terpene synthase family.</text>
</comment>
<dbReference type="OrthoDB" id="2861623at2759"/>
<dbReference type="PANTHER" id="PTHR35201:SF4">
    <property type="entry name" value="BETA-PINACENE SYNTHASE-RELATED"/>
    <property type="match status" value="1"/>
</dbReference>
<accession>A0A0C9XHU2</accession>
<reference evidence="8" key="2">
    <citation type="submission" date="2015-01" db="EMBL/GenBank/DDBJ databases">
        <title>Evolutionary Origins and Diversification of the Mycorrhizal Mutualists.</title>
        <authorList>
            <consortium name="DOE Joint Genome Institute"/>
            <consortium name="Mycorrhizal Genomics Consortium"/>
            <person name="Kohler A."/>
            <person name="Kuo A."/>
            <person name="Nagy L.G."/>
            <person name="Floudas D."/>
            <person name="Copeland A."/>
            <person name="Barry K.W."/>
            <person name="Cichocki N."/>
            <person name="Veneault-Fourrey C."/>
            <person name="LaButti K."/>
            <person name="Lindquist E.A."/>
            <person name="Lipzen A."/>
            <person name="Lundell T."/>
            <person name="Morin E."/>
            <person name="Murat C."/>
            <person name="Riley R."/>
            <person name="Ohm R."/>
            <person name="Sun H."/>
            <person name="Tunlid A."/>
            <person name="Henrissat B."/>
            <person name="Grigoriev I.V."/>
            <person name="Hibbett D.S."/>
            <person name="Martin F."/>
        </authorList>
    </citation>
    <scope>NUCLEOTIDE SEQUENCE [LARGE SCALE GENOMIC DNA]</scope>
    <source>
        <strain evidence="8">LaAM-08-1</strain>
    </source>
</reference>
<dbReference type="HOGENOM" id="CLU_042538_2_2_1"/>
<name>A0A0C9XHU2_9AGAR</name>
<dbReference type="GO" id="GO:0046872">
    <property type="term" value="F:metal ion binding"/>
    <property type="evidence" value="ECO:0007669"/>
    <property type="project" value="UniProtKB-KW"/>
</dbReference>
<proteinExistence type="inferred from homology"/>
<dbReference type="GO" id="GO:0008299">
    <property type="term" value="P:isoprenoid biosynthetic process"/>
    <property type="evidence" value="ECO:0007669"/>
    <property type="project" value="UniProtKB-ARBA"/>
</dbReference>
<evidence type="ECO:0000256" key="1">
    <source>
        <dbReference type="ARBA" id="ARBA00001946"/>
    </source>
</evidence>
<protein>
    <recommendedName>
        <fullName evidence="6">Terpene synthase</fullName>
        <ecNumber evidence="6">4.2.3.-</ecNumber>
    </recommendedName>
</protein>
<dbReference type="EC" id="4.2.3.-" evidence="6"/>
<evidence type="ECO:0000256" key="3">
    <source>
        <dbReference type="ARBA" id="ARBA00022723"/>
    </source>
</evidence>